<proteinExistence type="predicted"/>
<dbReference type="Pfam" id="PF00324">
    <property type="entry name" value="AA_permease"/>
    <property type="match status" value="1"/>
</dbReference>
<dbReference type="PROSITE" id="PS00218">
    <property type="entry name" value="AMINO_ACID_PERMEASE_1"/>
    <property type="match status" value="1"/>
</dbReference>
<feature type="transmembrane region" description="Helical" evidence="8">
    <location>
        <begin position="356"/>
        <end position="376"/>
    </location>
</feature>
<evidence type="ECO:0000256" key="1">
    <source>
        <dbReference type="ARBA" id="ARBA00004141"/>
    </source>
</evidence>
<dbReference type="Gene3D" id="1.20.1740.10">
    <property type="entry name" value="Amino acid/polyamine transporter I"/>
    <property type="match status" value="1"/>
</dbReference>
<dbReference type="GO" id="GO:0016020">
    <property type="term" value="C:membrane"/>
    <property type="evidence" value="ECO:0007669"/>
    <property type="project" value="UniProtKB-SubCell"/>
</dbReference>
<comment type="subcellular location">
    <subcellularLocation>
        <location evidence="1">Membrane</location>
        <topology evidence="1">Multi-pass membrane protein</topology>
    </subcellularLocation>
</comment>
<keyword evidence="2" id="KW-0813">Transport</keyword>
<feature type="transmembrane region" description="Helical" evidence="8">
    <location>
        <begin position="75"/>
        <end position="96"/>
    </location>
</feature>
<feature type="transmembrane region" description="Helical" evidence="8">
    <location>
        <begin position="432"/>
        <end position="454"/>
    </location>
</feature>
<dbReference type="InterPro" id="IPR004841">
    <property type="entry name" value="AA-permease/SLC12A_dom"/>
</dbReference>
<feature type="transmembrane region" description="Helical" evidence="8">
    <location>
        <begin position="518"/>
        <end position="537"/>
    </location>
</feature>
<evidence type="ECO:0000256" key="8">
    <source>
        <dbReference type="SAM" id="Phobius"/>
    </source>
</evidence>
<accession>A0AAE0X2Q9</accession>
<dbReference type="InterPro" id="IPR004840">
    <property type="entry name" value="Amino_acid_permease_CS"/>
</dbReference>
<dbReference type="PANTHER" id="PTHR43341">
    <property type="entry name" value="AMINO ACID PERMEASE"/>
    <property type="match status" value="1"/>
</dbReference>
<feature type="transmembrane region" description="Helical" evidence="8">
    <location>
        <begin position="255"/>
        <end position="280"/>
    </location>
</feature>
<organism evidence="10 11">
    <name type="scientific">Podospora appendiculata</name>
    <dbReference type="NCBI Taxonomy" id="314037"/>
    <lineage>
        <taxon>Eukaryota</taxon>
        <taxon>Fungi</taxon>
        <taxon>Dikarya</taxon>
        <taxon>Ascomycota</taxon>
        <taxon>Pezizomycotina</taxon>
        <taxon>Sordariomycetes</taxon>
        <taxon>Sordariomycetidae</taxon>
        <taxon>Sordariales</taxon>
        <taxon>Podosporaceae</taxon>
        <taxon>Podospora</taxon>
    </lineage>
</organism>
<comment type="caution">
    <text evidence="10">The sequence shown here is derived from an EMBL/GenBank/DDBJ whole genome shotgun (WGS) entry which is preliminary data.</text>
</comment>
<keyword evidence="11" id="KW-1185">Reference proteome</keyword>
<feature type="transmembrane region" description="Helical" evidence="8">
    <location>
        <begin position="301"/>
        <end position="320"/>
    </location>
</feature>
<reference evidence="10" key="1">
    <citation type="journal article" date="2023" name="Mol. Phylogenet. Evol.">
        <title>Genome-scale phylogeny and comparative genomics of the fungal order Sordariales.</title>
        <authorList>
            <person name="Hensen N."/>
            <person name="Bonometti L."/>
            <person name="Westerberg I."/>
            <person name="Brannstrom I.O."/>
            <person name="Guillou S."/>
            <person name="Cros-Aarteil S."/>
            <person name="Calhoun S."/>
            <person name="Haridas S."/>
            <person name="Kuo A."/>
            <person name="Mondo S."/>
            <person name="Pangilinan J."/>
            <person name="Riley R."/>
            <person name="LaButti K."/>
            <person name="Andreopoulos B."/>
            <person name="Lipzen A."/>
            <person name="Chen C."/>
            <person name="Yan M."/>
            <person name="Daum C."/>
            <person name="Ng V."/>
            <person name="Clum A."/>
            <person name="Steindorff A."/>
            <person name="Ohm R.A."/>
            <person name="Martin F."/>
            <person name="Silar P."/>
            <person name="Natvig D.O."/>
            <person name="Lalanne C."/>
            <person name="Gautier V."/>
            <person name="Ament-Velasquez S.L."/>
            <person name="Kruys A."/>
            <person name="Hutchinson M.I."/>
            <person name="Powell A.J."/>
            <person name="Barry K."/>
            <person name="Miller A.N."/>
            <person name="Grigoriev I.V."/>
            <person name="Debuchy R."/>
            <person name="Gladieux P."/>
            <person name="Hiltunen Thoren M."/>
            <person name="Johannesson H."/>
        </authorList>
    </citation>
    <scope>NUCLEOTIDE SEQUENCE</scope>
    <source>
        <strain evidence="10">CBS 314.62</strain>
    </source>
</reference>
<sequence>MSSQEEKGVSSAVPGKHGLAHDKASSTSNSLEGAPINHDTESWATRNGLNMRSFKRREAYEGDVELDRTMKARHLHMIAIGGSIGAGFFVGSGTALRSGGPASLLLDFMIIGIMMFNTVYALGELAVMFPVSGGFYTYSTRFIDPSWGFAMGWNYVFQWAIVLPLELTVCSVTIKYWDKETSVGVWITVFLVAIIVVNIFGTLGYAEEEFWSAVIKLGATVVFMVIALVMVLGGGPKDGAYGQYSGAKLWYDPGAFANGFQGFCSCFVTAAFAFSGTELVGLAAAEAKNPVKALPGAIKQVFWRITLFYILGLFFVGLLIPSTDKNLLGGDGKEFADASPFVLVGRYAGLPGYDHFMNFVILVSVLSIGVSAVYGGSRTLTALSQQGYAPKIFSFVDKSGRPLSSVLAILAFGLLAYIQLAGTKGTVILDWLMALSGLAALFTWGSICLAHIRFRKAWAHQGHTLDELPFKAAGGVYGSYVGLVLVFLVLIAQFYVAIYPINPPETSTNGFNNAEGFFKVYLAMPVVILFYIIGYAWKRKGWLAVEKIDVDTGRRELPWEEINAWRAELALMPTWKRVYHHIF</sequence>
<feature type="domain" description="Amino acid permease/ SLC12A" evidence="9">
    <location>
        <begin position="74"/>
        <end position="541"/>
    </location>
</feature>
<feature type="transmembrane region" description="Helical" evidence="8">
    <location>
        <begin position="213"/>
        <end position="235"/>
    </location>
</feature>
<keyword evidence="5 8" id="KW-1133">Transmembrane helix</keyword>
<feature type="region of interest" description="Disordered" evidence="7">
    <location>
        <begin position="1"/>
        <end position="39"/>
    </location>
</feature>
<evidence type="ECO:0000256" key="3">
    <source>
        <dbReference type="ARBA" id="ARBA00022692"/>
    </source>
</evidence>
<evidence type="ECO:0000256" key="2">
    <source>
        <dbReference type="ARBA" id="ARBA00022448"/>
    </source>
</evidence>
<dbReference type="AlphaFoldDB" id="A0AAE0X2Q9"/>
<dbReference type="GO" id="GO:0015171">
    <property type="term" value="F:amino acid transmembrane transporter activity"/>
    <property type="evidence" value="ECO:0007669"/>
    <property type="project" value="TreeGrafter"/>
</dbReference>
<feature type="transmembrane region" description="Helical" evidence="8">
    <location>
        <begin position="152"/>
        <end position="177"/>
    </location>
</feature>
<evidence type="ECO:0000313" key="10">
    <source>
        <dbReference type="EMBL" id="KAK3683417.1"/>
    </source>
</evidence>
<dbReference type="Proteomes" id="UP001270362">
    <property type="component" value="Unassembled WGS sequence"/>
</dbReference>
<name>A0AAE0X2Q9_9PEZI</name>
<dbReference type="PANTHER" id="PTHR43341:SF12">
    <property type="entry name" value="AMINO ACID TRANSPORTER (EUROFUNG)"/>
    <property type="match status" value="1"/>
</dbReference>
<feature type="transmembrane region" description="Helical" evidence="8">
    <location>
        <begin position="183"/>
        <end position="206"/>
    </location>
</feature>
<protein>
    <submittedName>
        <fullName evidence="10">Amino-acid permease inda1</fullName>
    </submittedName>
</protein>
<feature type="transmembrane region" description="Helical" evidence="8">
    <location>
        <begin position="475"/>
        <end position="498"/>
    </location>
</feature>
<evidence type="ECO:0000256" key="6">
    <source>
        <dbReference type="ARBA" id="ARBA00023136"/>
    </source>
</evidence>
<evidence type="ECO:0000259" key="9">
    <source>
        <dbReference type="Pfam" id="PF00324"/>
    </source>
</evidence>
<keyword evidence="4" id="KW-0029">Amino-acid transport</keyword>
<dbReference type="InterPro" id="IPR050524">
    <property type="entry name" value="APC_YAT"/>
</dbReference>
<dbReference type="FunFam" id="1.20.1740.10:FF:000017">
    <property type="entry name" value="Amino acid permease"/>
    <property type="match status" value="1"/>
</dbReference>
<dbReference type="PIRSF" id="PIRSF006060">
    <property type="entry name" value="AA_transporter"/>
    <property type="match status" value="1"/>
</dbReference>
<gene>
    <name evidence="10" type="ORF">B0T22DRAFT_247026</name>
</gene>
<evidence type="ECO:0000313" key="11">
    <source>
        <dbReference type="Proteomes" id="UP001270362"/>
    </source>
</evidence>
<reference evidence="10" key="2">
    <citation type="submission" date="2023-06" db="EMBL/GenBank/DDBJ databases">
        <authorList>
            <consortium name="Lawrence Berkeley National Laboratory"/>
            <person name="Haridas S."/>
            <person name="Hensen N."/>
            <person name="Bonometti L."/>
            <person name="Westerberg I."/>
            <person name="Brannstrom I.O."/>
            <person name="Guillou S."/>
            <person name="Cros-Aarteil S."/>
            <person name="Calhoun S."/>
            <person name="Kuo A."/>
            <person name="Mondo S."/>
            <person name="Pangilinan J."/>
            <person name="Riley R."/>
            <person name="Labutti K."/>
            <person name="Andreopoulos B."/>
            <person name="Lipzen A."/>
            <person name="Chen C."/>
            <person name="Yanf M."/>
            <person name="Daum C."/>
            <person name="Ng V."/>
            <person name="Clum A."/>
            <person name="Steindorff A."/>
            <person name="Ohm R."/>
            <person name="Martin F."/>
            <person name="Silar P."/>
            <person name="Natvig D."/>
            <person name="Lalanne C."/>
            <person name="Gautier V."/>
            <person name="Ament-Velasquez S.L."/>
            <person name="Kruys A."/>
            <person name="Hutchinson M.I."/>
            <person name="Powell A.J."/>
            <person name="Barry K."/>
            <person name="Miller A.N."/>
            <person name="Grigoriev I.V."/>
            <person name="Debuchy R."/>
            <person name="Gladieux P."/>
            <person name="Thoren M.H."/>
            <person name="Johannesson H."/>
        </authorList>
    </citation>
    <scope>NUCLEOTIDE SEQUENCE</scope>
    <source>
        <strain evidence="10">CBS 314.62</strain>
    </source>
</reference>
<feature type="transmembrane region" description="Helical" evidence="8">
    <location>
        <begin position="403"/>
        <end position="420"/>
    </location>
</feature>
<dbReference type="EMBL" id="JAULSO010000004">
    <property type="protein sequence ID" value="KAK3683417.1"/>
    <property type="molecule type" value="Genomic_DNA"/>
</dbReference>
<keyword evidence="3 8" id="KW-0812">Transmembrane</keyword>
<feature type="transmembrane region" description="Helical" evidence="8">
    <location>
        <begin position="108"/>
        <end position="131"/>
    </location>
</feature>
<evidence type="ECO:0000256" key="4">
    <source>
        <dbReference type="ARBA" id="ARBA00022970"/>
    </source>
</evidence>
<keyword evidence="6 8" id="KW-0472">Membrane</keyword>
<evidence type="ECO:0000256" key="7">
    <source>
        <dbReference type="SAM" id="MobiDB-lite"/>
    </source>
</evidence>
<evidence type="ECO:0000256" key="5">
    <source>
        <dbReference type="ARBA" id="ARBA00022989"/>
    </source>
</evidence>